<proteinExistence type="predicted"/>
<keyword evidence="2" id="KW-1185">Reference proteome</keyword>
<reference evidence="1 2" key="1">
    <citation type="submission" date="2020-06" db="EMBL/GenBank/DDBJ databases">
        <title>Global-level population genomics: horizontal gene transfer, symbiosis and evolution in Rhizobia.</title>
        <authorList>
            <person name="Gai Y."/>
        </authorList>
    </citation>
    <scope>NUCLEOTIDE SEQUENCE [LARGE SCALE GENOMIC DNA]</scope>
    <source>
        <strain evidence="1 2">PLR6_1b</strain>
    </source>
</reference>
<organism evidence="1 2">
    <name type="scientific">Rhizobium bangladeshense</name>
    <dbReference type="NCBI Taxonomy" id="1138189"/>
    <lineage>
        <taxon>Bacteria</taxon>
        <taxon>Pseudomonadati</taxon>
        <taxon>Pseudomonadota</taxon>
        <taxon>Alphaproteobacteria</taxon>
        <taxon>Hyphomicrobiales</taxon>
        <taxon>Rhizobiaceae</taxon>
        <taxon>Rhizobium/Agrobacterium group</taxon>
        <taxon>Rhizobium</taxon>
    </lineage>
</organism>
<name>A0ABS7LML4_9HYPH</name>
<sequence>MKARNAALAFEQAHAEFENAWRKPKHTAIELAPVNVNKVLSERYITDKPIRLTGSLLWDMERKKAWSPDLYIPYVASSARSWGRSPEIDGFEKFQRTSMQKGWAVPQEGQINEDVYIDNNHRRVLFLGREYLETDQGEQITASKFQPLFHVEHAVGGTEDEPTNLWRIVVLSEAYAPEIAETFVKMVAAGWLPGFLEIYIQRDLGVSLKRR</sequence>
<dbReference type="RefSeq" id="WP_222012394.1">
    <property type="nucleotide sequence ID" value="NZ_JABTXI010000008.1"/>
</dbReference>
<gene>
    <name evidence="1" type="ORF">HJA87_20905</name>
</gene>
<protein>
    <submittedName>
        <fullName evidence="1">Uncharacterized protein</fullName>
    </submittedName>
</protein>
<dbReference type="EMBL" id="JABTXI010000008">
    <property type="protein sequence ID" value="MBY3592316.1"/>
    <property type="molecule type" value="Genomic_DNA"/>
</dbReference>
<comment type="caution">
    <text evidence="1">The sequence shown here is derived from an EMBL/GenBank/DDBJ whole genome shotgun (WGS) entry which is preliminary data.</text>
</comment>
<dbReference type="Proteomes" id="UP000720124">
    <property type="component" value="Unassembled WGS sequence"/>
</dbReference>
<evidence type="ECO:0000313" key="1">
    <source>
        <dbReference type="EMBL" id="MBY3592316.1"/>
    </source>
</evidence>
<evidence type="ECO:0000313" key="2">
    <source>
        <dbReference type="Proteomes" id="UP000720124"/>
    </source>
</evidence>
<accession>A0ABS7LML4</accession>